<gene>
    <name evidence="10" type="ORF">LYPA_23C007646</name>
</gene>
<dbReference type="GO" id="GO:0098794">
    <property type="term" value="C:postsynapse"/>
    <property type="evidence" value="ECO:0007669"/>
    <property type="project" value="GOC"/>
</dbReference>
<evidence type="ECO:0000256" key="7">
    <source>
        <dbReference type="ARBA" id="ARBA00023136"/>
    </source>
</evidence>
<dbReference type="GO" id="GO:0004931">
    <property type="term" value="F:extracellularly ATP-gated monoatomic cation channel activity"/>
    <property type="evidence" value="ECO:0007669"/>
    <property type="project" value="TreeGrafter"/>
</dbReference>
<dbReference type="Gene3D" id="2.60.490.10">
    <property type="entry name" value="atp-gated p2x4 ion channel domain"/>
    <property type="match status" value="1"/>
</dbReference>
<dbReference type="PANTHER" id="PTHR10125:SF21">
    <property type="entry name" value="P2X PURINOCEPTOR 6"/>
    <property type="match status" value="1"/>
</dbReference>
<feature type="non-terminal residue" evidence="10">
    <location>
        <position position="126"/>
    </location>
</feature>
<dbReference type="GO" id="GO:0070588">
    <property type="term" value="P:calcium ion transmembrane transport"/>
    <property type="evidence" value="ECO:0007669"/>
    <property type="project" value="TreeGrafter"/>
</dbReference>
<keyword evidence="8" id="KW-1071">Ligand-gated ion channel</keyword>
<keyword evidence="6" id="KW-0406">Ion transport</keyword>
<evidence type="ECO:0000256" key="1">
    <source>
        <dbReference type="ARBA" id="ARBA00004308"/>
    </source>
</evidence>
<keyword evidence="9" id="KW-0407">Ion channel</keyword>
<dbReference type="GO" id="GO:0005886">
    <property type="term" value="C:plasma membrane"/>
    <property type="evidence" value="ECO:0007669"/>
    <property type="project" value="TreeGrafter"/>
</dbReference>
<evidence type="ECO:0000256" key="4">
    <source>
        <dbReference type="ARBA" id="ARBA00022692"/>
    </source>
</evidence>
<dbReference type="InterPro" id="IPR027309">
    <property type="entry name" value="P2X_extracellular_dom_sf"/>
</dbReference>
<dbReference type="GO" id="GO:0012505">
    <property type="term" value="C:endomembrane system"/>
    <property type="evidence" value="ECO:0007669"/>
    <property type="project" value="UniProtKB-SubCell"/>
</dbReference>
<keyword evidence="4" id="KW-0812">Transmembrane</keyword>
<comment type="similarity">
    <text evidence="2">Belongs to the P2X receptor family.</text>
</comment>
<evidence type="ECO:0000256" key="2">
    <source>
        <dbReference type="ARBA" id="ARBA00009848"/>
    </source>
</evidence>
<evidence type="ECO:0000256" key="6">
    <source>
        <dbReference type="ARBA" id="ARBA00023065"/>
    </source>
</evidence>
<evidence type="ECO:0000256" key="3">
    <source>
        <dbReference type="ARBA" id="ARBA00022448"/>
    </source>
</evidence>
<evidence type="ECO:0000313" key="10">
    <source>
        <dbReference type="EMBL" id="VFV45470.1"/>
    </source>
</evidence>
<keyword evidence="3" id="KW-0813">Transport</keyword>
<dbReference type="Proteomes" id="UP000386466">
    <property type="component" value="Unassembled WGS sequence"/>
</dbReference>
<keyword evidence="5" id="KW-1133">Transmembrane helix</keyword>
<keyword evidence="7" id="KW-0472">Membrane</keyword>
<organism evidence="10 11">
    <name type="scientific">Lynx pardinus</name>
    <name type="common">Iberian lynx</name>
    <name type="synonym">Felis pardina</name>
    <dbReference type="NCBI Taxonomy" id="191816"/>
    <lineage>
        <taxon>Eukaryota</taxon>
        <taxon>Metazoa</taxon>
        <taxon>Chordata</taxon>
        <taxon>Craniata</taxon>
        <taxon>Vertebrata</taxon>
        <taxon>Euteleostomi</taxon>
        <taxon>Mammalia</taxon>
        <taxon>Eutheria</taxon>
        <taxon>Laurasiatheria</taxon>
        <taxon>Carnivora</taxon>
        <taxon>Feliformia</taxon>
        <taxon>Felidae</taxon>
        <taxon>Felinae</taxon>
        <taxon>Lynx</taxon>
    </lineage>
</organism>
<reference evidence="10 11" key="1">
    <citation type="submission" date="2019-01" db="EMBL/GenBank/DDBJ databases">
        <authorList>
            <person name="Alioto T."/>
            <person name="Alioto T."/>
        </authorList>
    </citation>
    <scope>NUCLEOTIDE SEQUENCE [LARGE SCALE GENOMIC DNA]</scope>
</reference>
<sequence length="126" mass="14597">MGVFRINGWVRRRPGRTSPAQEWQQSKPPDFPTLRTATHWWKASGVEARSLLKLYGIRFDILVTGQITFFCDLLLLYVDEEAHFYWRTKYEEVSHGPVQILGFCYTLEDVGQSPDMMFSFAGKGSE</sequence>
<dbReference type="InterPro" id="IPR059116">
    <property type="entry name" value="P2X_receptor"/>
</dbReference>
<proteinExistence type="inferred from homology"/>
<keyword evidence="11" id="KW-1185">Reference proteome</keyword>
<name>A0A485PIM6_LYNPA</name>
<dbReference type="PANTHER" id="PTHR10125">
    <property type="entry name" value="P2X PURINOCEPTOR"/>
    <property type="match status" value="1"/>
</dbReference>
<dbReference type="EMBL" id="CAAGRJ010037565">
    <property type="protein sequence ID" value="VFV45470.1"/>
    <property type="molecule type" value="Genomic_DNA"/>
</dbReference>
<evidence type="ECO:0000256" key="5">
    <source>
        <dbReference type="ARBA" id="ARBA00022989"/>
    </source>
</evidence>
<evidence type="ECO:0000256" key="8">
    <source>
        <dbReference type="ARBA" id="ARBA00023286"/>
    </source>
</evidence>
<accession>A0A485PIM6</accession>
<dbReference type="AlphaFoldDB" id="A0A485PIM6"/>
<evidence type="ECO:0000256" key="9">
    <source>
        <dbReference type="ARBA" id="ARBA00023303"/>
    </source>
</evidence>
<protein>
    <submittedName>
        <fullName evidence="10">p2x purinoceptor 6</fullName>
    </submittedName>
</protein>
<comment type="subcellular location">
    <subcellularLocation>
        <location evidence="1">Endomembrane system</location>
    </subcellularLocation>
</comment>
<evidence type="ECO:0000313" key="11">
    <source>
        <dbReference type="Proteomes" id="UP000386466"/>
    </source>
</evidence>